<dbReference type="OrthoDB" id="1906820at2759"/>
<evidence type="ECO:0000313" key="1">
    <source>
        <dbReference type="Proteomes" id="UP000235220"/>
    </source>
</evidence>
<protein>
    <submittedName>
        <fullName evidence="2">Uncharacterized protein LOC109000437</fullName>
    </submittedName>
</protein>
<gene>
    <name evidence="2" type="primary">LOC109000437</name>
</gene>
<dbReference type="PANTHER" id="PTHR47723">
    <property type="entry name" value="OS05G0353850 PROTEIN"/>
    <property type="match status" value="1"/>
</dbReference>
<dbReference type="GO" id="GO:0004523">
    <property type="term" value="F:RNA-DNA hybrid ribonuclease activity"/>
    <property type="evidence" value="ECO:0007669"/>
    <property type="project" value="InterPro"/>
</dbReference>
<sequence>MEEKLIQQVQAADHALSLCKIFNEVRVSTTREMYMISRWQAPTDGFLKLNVDSAIFADLRRAGVGVVLRDMRGVIVMAASKHEEDVDGAETIESIAVLRGLQLCLPLGIPKLILECGCMNVVRELQSTEASMASAGNVINDANMLMGRFQEVHVQHVNRIGNGVAHSLARHAWNIVDINVWWEQIPSYIRNALWFDTN</sequence>
<dbReference type="PANTHER" id="PTHR47723:SF19">
    <property type="entry name" value="POLYNUCLEOTIDYL TRANSFERASE, RIBONUCLEASE H-LIKE SUPERFAMILY PROTEIN"/>
    <property type="match status" value="1"/>
</dbReference>
<dbReference type="InterPro" id="IPR002156">
    <property type="entry name" value="RNaseH_domain"/>
</dbReference>
<dbReference type="GO" id="GO:0003676">
    <property type="term" value="F:nucleic acid binding"/>
    <property type="evidence" value="ECO:0007669"/>
    <property type="project" value="InterPro"/>
</dbReference>
<dbReference type="InterPro" id="IPR044730">
    <property type="entry name" value="RNase_H-like_dom_plant"/>
</dbReference>
<evidence type="ECO:0000313" key="2">
    <source>
        <dbReference type="RefSeq" id="XP_018832847.1"/>
    </source>
</evidence>
<name>A0A2I4FMI1_JUGRE</name>
<accession>A0A2I4FMI1</accession>
<dbReference type="InterPro" id="IPR036397">
    <property type="entry name" value="RNaseH_sf"/>
</dbReference>
<dbReference type="KEGG" id="jre:109000437"/>
<dbReference type="Gramene" id="Jr13_23360_p1">
    <property type="protein sequence ID" value="cds.Jr13_23360_p1"/>
    <property type="gene ID" value="Jr13_23360"/>
</dbReference>
<dbReference type="Gene3D" id="3.30.420.10">
    <property type="entry name" value="Ribonuclease H-like superfamily/Ribonuclease H"/>
    <property type="match status" value="1"/>
</dbReference>
<organism evidence="1 2">
    <name type="scientific">Juglans regia</name>
    <name type="common">English walnut</name>
    <dbReference type="NCBI Taxonomy" id="51240"/>
    <lineage>
        <taxon>Eukaryota</taxon>
        <taxon>Viridiplantae</taxon>
        <taxon>Streptophyta</taxon>
        <taxon>Embryophyta</taxon>
        <taxon>Tracheophyta</taxon>
        <taxon>Spermatophyta</taxon>
        <taxon>Magnoliopsida</taxon>
        <taxon>eudicotyledons</taxon>
        <taxon>Gunneridae</taxon>
        <taxon>Pentapetalae</taxon>
        <taxon>rosids</taxon>
        <taxon>fabids</taxon>
        <taxon>Fagales</taxon>
        <taxon>Juglandaceae</taxon>
        <taxon>Juglans</taxon>
    </lineage>
</organism>
<dbReference type="AlphaFoldDB" id="A0A2I4FMI1"/>
<dbReference type="CDD" id="cd06222">
    <property type="entry name" value="RNase_H_like"/>
    <property type="match status" value="1"/>
</dbReference>
<reference evidence="2" key="1">
    <citation type="submission" date="2025-08" db="UniProtKB">
        <authorList>
            <consortium name="RefSeq"/>
        </authorList>
    </citation>
    <scope>IDENTIFICATION</scope>
    <source>
        <tissue evidence="2">Leaves</tissue>
    </source>
</reference>
<dbReference type="SUPFAM" id="SSF53098">
    <property type="entry name" value="Ribonuclease H-like"/>
    <property type="match status" value="1"/>
</dbReference>
<dbReference type="GeneID" id="109000437"/>
<dbReference type="Pfam" id="PF13456">
    <property type="entry name" value="RVT_3"/>
    <property type="match status" value="1"/>
</dbReference>
<keyword evidence="1" id="KW-1185">Reference proteome</keyword>
<dbReference type="RefSeq" id="XP_018832847.1">
    <property type="nucleotide sequence ID" value="XM_018977302.1"/>
</dbReference>
<dbReference type="InterPro" id="IPR012337">
    <property type="entry name" value="RNaseH-like_sf"/>
</dbReference>
<dbReference type="InterPro" id="IPR053151">
    <property type="entry name" value="RNase_H-like"/>
</dbReference>
<proteinExistence type="predicted"/>
<dbReference type="Proteomes" id="UP000235220">
    <property type="component" value="Chromosome 13"/>
</dbReference>